<dbReference type="EMBL" id="DSRP01000212">
    <property type="protein sequence ID" value="HGG91912.1"/>
    <property type="molecule type" value="Genomic_DNA"/>
</dbReference>
<keyword evidence="1" id="KW-1133">Transmembrane helix</keyword>
<feature type="domain" description="TadE-like" evidence="2">
    <location>
        <begin position="16"/>
        <end position="58"/>
    </location>
</feature>
<comment type="caution">
    <text evidence="3">The sequence shown here is derived from an EMBL/GenBank/DDBJ whole genome shotgun (WGS) entry which is preliminary data.</text>
</comment>
<evidence type="ECO:0000256" key="1">
    <source>
        <dbReference type="SAM" id="Phobius"/>
    </source>
</evidence>
<protein>
    <submittedName>
        <fullName evidence="3">Pilus assembly protein</fullName>
    </submittedName>
</protein>
<reference evidence="3" key="1">
    <citation type="journal article" date="2020" name="mSystems">
        <title>Genome- and Community-Level Interaction Insights into Carbon Utilization and Element Cycling Functions of Hydrothermarchaeota in Hydrothermal Sediment.</title>
        <authorList>
            <person name="Zhou Z."/>
            <person name="Liu Y."/>
            <person name="Xu W."/>
            <person name="Pan J."/>
            <person name="Luo Z.H."/>
            <person name="Li M."/>
        </authorList>
    </citation>
    <scope>NUCLEOTIDE SEQUENCE [LARGE SCALE GENOMIC DNA]</scope>
    <source>
        <strain evidence="3">SpSt-413</strain>
    </source>
</reference>
<keyword evidence="1" id="KW-0472">Membrane</keyword>
<dbReference type="AlphaFoldDB" id="A0A7C4AAX9"/>
<evidence type="ECO:0000259" key="2">
    <source>
        <dbReference type="Pfam" id="PF07811"/>
    </source>
</evidence>
<name>A0A7C4AAX9_9BACT</name>
<proteinExistence type="predicted"/>
<dbReference type="Pfam" id="PF07811">
    <property type="entry name" value="TadE"/>
    <property type="match status" value="1"/>
</dbReference>
<keyword evidence="1" id="KW-0812">Transmembrane</keyword>
<evidence type="ECO:0000313" key="3">
    <source>
        <dbReference type="EMBL" id="HGG91912.1"/>
    </source>
</evidence>
<feature type="transmembrane region" description="Helical" evidence="1">
    <location>
        <begin position="22"/>
        <end position="44"/>
    </location>
</feature>
<dbReference type="InterPro" id="IPR012495">
    <property type="entry name" value="TadE-like_dom"/>
</dbReference>
<accession>A0A7C4AAX9</accession>
<organism evidence="3">
    <name type="scientific">Fundidesulfovibrio putealis</name>
    <dbReference type="NCBI Taxonomy" id="270496"/>
    <lineage>
        <taxon>Bacteria</taxon>
        <taxon>Pseudomonadati</taxon>
        <taxon>Thermodesulfobacteriota</taxon>
        <taxon>Desulfovibrionia</taxon>
        <taxon>Desulfovibrionales</taxon>
        <taxon>Desulfovibrionaceae</taxon>
        <taxon>Fundidesulfovibrio</taxon>
    </lineage>
</organism>
<sequence>MITTRQKEHINKYESGASVTEFALLMLPLMLLLLGGVEFGRYFWVRHVVTSAAHEGARMAILNEPTDAEVRARVNRALADGGVSAQAQVSVSSRQANQPVSVTVTMPFNFLGLPGFIPALDDVAAINATAVMVHEP</sequence>
<gene>
    <name evidence="3" type="ORF">ENR59_03045</name>
</gene>